<organism evidence="2 3">
    <name type="scientific">Paraburkholderia sprentiae WSM5005</name>
    <dbReference type="NCBI Taxonomy" id="754502"/>
    <lineage>
        <taxon>Bacteria</taxon>
        <taxon>Pseudomonadati</taxon>
        <taxon>Pseudomonadota</taxon>
        <taxon>Betaproteobacteria</taxon>
        <taxon>Burkholderiales</taxon>
        <taxon>Burkholderiaceae</taxon>
        <taxon>Paraburkholderia</taxon>
    </lineage>
</organism>
<gene>
    <name evidence="2" type="ORF">BJG93_31905</name>
</gene>
<evidence type="ECO:0000313" key="2">
    <source>
        <dbReference type="EMBL" id="APA90196.1"/>
    </source>
</evidence>
<feature type="region of interest" description="Disordered" evidence="1">
    <location>
        <begin position="1"/>
        <end position="36"/>
    </location>
</feature>
<protein>
    <submittedName>
        <fullName evidence="2">TagK domain-containing protein</fullName>
    </submittedName>
</protein>
<keyword evidence="3" id="KW-1185">Reference proteome</keyword>
<reference evidence="2" key="2">
    <citation type="submission" date="2021-06" db="EMBL/GenBank/DDBJ databases">
        <authorList>
            <person name="Rogers T.H."/>
            <person name="Ramsay J.P."/>
            <person name="Wang P."/>
            <person name="Terpolilli J."/>
        </authorList>
    </citation>
    <scope>NUCLEOTIDE SEQUENCE</scope>
    <source>
        <strain evidence="2">WSM5005</strain>
        <plasmid evidence="2">pl1WSM5005</plasmid>
    </source>
</reference>
<geneLocation type="plasmid" evidence="2 3">
    <name>pl1WSM5005</name>
</geneLocation>
<keyword evidence="2" id="KW-0614">Plasmid</keyword>
<dbReference type="NCBIfam" id="NF033419">
    <property type="entry name" value="T6SS_TagK_dom"/>
    <property type="match status" value="1"/>
</dbReference>
<name>A0A1I9YVG0_9BURK</name>
<reference evidence="2" key="1">
    <citation type="submission" date="2016-09" db="EMBL/GenBank/DDBJ databases">
        <title>The Complete Genome of Burkholderia sprentiae wsm5005.</title>
        <authorList>
            <person name="De Meyer S."/>
            <person name="Wang P."/>
            <person name="Terpolilli J."/>
        </authorList>
    </citation>
    <scope>NUCLEOTIDE SEQUENCE [LARGE SCALE GENOMIC DNA]</scope>
    <source>
        <strain evidence="2">WSM5005</strain>
        <plasmid evidence="2">pl1WSM5005</plasmid>
    </source>
</reference>
<proteinExistence type="predicted"/>
<sequence>MHDHLPSPPLEAASASKDIHPAPPSGGTPPAHRIEPVLMQPDDFSDLIALAEEHDEDPLQLRREPHAPEDGAHGGMAMLLAAGIDEADPLAALTLEYRHALLSHKNGSAHQPKATAEDHGEPIIRAPHDPFARLVDPLHSESSVFDLLTKGKNVDTLLESLDSFGAEQIFRADETQEILALLAPRGLPRHRAKTTAQLAREEHHMVSVDSHIAMPESIEYEEPQFSDEDIR</sequence>
<dbReference type="Proteomes" id="UP000179860">
    <property type="component" value="Plasmid pl1WSM5005"/>
</dbReference>
<evidence type="ECO:0000313" key="3">
    <source>
        <dbReference type="Proteomes" id="UP000179860"/>
    </source>
</evidence>
<evidence type="ECO:0000256" key="1">
    <source>
        <dbReference type="SAM" id="MobiDB-lite"/>
    </source>
</evidence>
<dbReference type="OrthoDB" id="9099003at2"/>
<dbReference type="AlphaFoldDB" id="A0A1I9YVG0"/>
<dbReference type="EMBL" id="CP017563">
    <property type="protein sequence ID" value="APA90196.1"/>
    <property type="molecule type" value="Genomic_DNA"/>
</dbReference>
<dbReference type="InterPro" id="IPR047914">
    <property type="entry name" value="TagK-like_C"/>
</dbReference>
<accession>A0A1I9YVG0</accession>
<dbReference type="KEGG" id="pspw:BJG93_31905"/>